<dbReference type="SMART" id="SM00173">
    <property type="entry name" value="RAS"/>
    <property type="match status" value="1"/>
</dbReference>
<dbReference type="InterPro" id="IPR001806">
    <property type="entry name" value="Small_GTPase"/>
</dbReference>
<protein>
    <recommendedName>
        <fullName evidence="2">small monomeric GTPase</fullName>
        <ecNumber evidence="2">3.6.5.2</ecNumber>
    </recommendedName>
</protein>
<dbReference type="Proteomes" id="UP000053268">
    <property type="component" value="Unassembled WGS sequence"/>
</dbReference>
<reference evidence="5 6" key="1">
    <citation type="journal article" date="2015" name="Nat. Commun.">
        <title>Outbred genome sequencing and CRISPR/Cas9 gene editing in butterflies.</title>
        <authorList>
            <person name="Li X."/>
            <person name="Fan D."/>
            <person name="Zhang W."/>
            <person name="Liu G."/>
            <person name="Zhang L."/>
            <person name="Zhao L."/>
            <person name="Fang X."/>
            <person name="Chen L."/>
            <person name="Dong Y."/>
            <person name="Chen Y."/>
            <person name="Ding Y."/>
            <person name="Zhao R."/>
            <person name="Feng M."/>
            <person name="Zhu Y."/>
            <person name="Feng Y."/>
            <person name="Jiang X."/>
            <person name="Zhu D."/>
            <person name="Xiang H."/>
            <person name="Feng X."/>
            <person name="Li S."/>
            <person name="Wang J."/>
            <person name="Zhang G."/>
            <person name="Kronforst M.R."/>
            <person name="Wang W."/>
        </authorList>
    </citation>
    <scope>NUCLEOTIDE SEQUENCE [LARGE SCALE GENOMIC DNA]</scope>
    <source>
        <strain evidence="5">Ya'a_city_454_Px</strain>
        <tissue evidence="5">Whole body</tissue>
    </source>
</reference>
<evidence type="ECO:0000256" key="3">
    <source>
        <dbReference type="ARBA" id="ARBA00022801"/>
    </source>
</evidence>
<gene>
    <name evidence="5" type="ORF">RR46_11739</name>
</gene>
<dbReference type="STRING" id="66420.A0A194PUC1"/>
<dbReference type="Pfam" id="PF00071">
    <property type="entry name" value="Ras"/>
    <property type="match status" value="1"/>
</dbReference>
<accession>A0A194PUC1</accession>
<dbReference type="EC" id="3.6.5.2" evidence="2"/>
<name>A0A194PUC1_PAPXU</name>
<keyword evidence="6" id="KW-1185">Reference proteome</keyword>
<evidence type="ECO:0000256" key="1">
    <source>
        <dbReference type="ARBA" id="ARBA00008344"/>
    </source>
</evidence>
<dbReference type="GO" id="GO:0005525">
    <property type="term" value="F:GTP binding"/>
    <property type="evidence" value="ECO:0007669"/>
    <property type="project" value="InterPro"/>
</dbReference>
<comment type="similarity">
    <text evidence="1">Belongs to the small GTPase superfamily. Ras family.</text>
</comment>
<dbReference type="EMBL" id="KQ459597">
    <property type="protein sequence ID" value="KPI94735.1"/>
    <property type="molecule type" value="Genomic_DNA"/>
</dbReference>
<dbReference type="PROSITE" id="PS51421">
    <property type="entry name" value="RAS"/>
    <property type="match status" value="1"/>
</dbReference>
<dbReference type="SUPFAM" id="SSF52540">
    <property type="entry name" value="P-loop containing nucleoside triphosphate hydrolases"/>
    <property type="match status" value="1"/>
</dbReference>
<keyword evidence="3" id="KW-0378">Hydrolase</keyword>
<sequence length="276" mass="30531">MSECQVSEEDVVDRAKWERLIGKADPSTFFMGLRLVWESVKIVISIMFQGNSERQLFVINLLGYRWLCDILQNGTSESTARQGGSIPRKDKNGTLIGFPLTLLSVHFLYQHRVAFDGAVSEVEILDTSNCAIRGCIGDHVRWGDAFAVVYSVCERRSFVAAAELLSLLVRSRLPGCAAITLLGNKRDLEHAREVHAEEGQELSLRFGCQFYEVSAAESCAGAALAFHALLREARALALLLPTPRRKLAAYSVSKVIGTIFGKNSKSVRKKRPSLSI</sequence>
<proteinExistence type="inferred from homology"/>
<dbReference type="InterPro" id="IPR027417">
    <property type="entry name" value="P-loop_NTPase"/>
</dbReference>
<organism evidence="5 6">
    <name type="scientific">Papilio xuthus</name>
    <name type="common">Asian swallowtail butterfly</name>
    <dbReference type="NCBI Taxonomy" id="66420"/>
    <lineage>
        <taxon>Eukaryota</taxon>
        <taxon>Metazoa</taxon>
        <taxon>Ecdysozoa</taxon>
        <taxon>Arthropoda</taxon>
        <taxon>Hexapoda</taxon>
        <taxon>Insecta</taxon>
        <taxon>Pterygota</taxon>
        <taxon>Neoptera</taxon>
        <taxon>Endopterygota</taxon>
        <taxon>Lepidoptera</taxon>
        <taxon>Glossata</taxon>
        <taxon>Ditrysia</taxon>
        <taxon>Papilionoidea</taxon>
        <taxon>Papilionidae</taxon>
        <taxon>Papilioninae</taxon>
        <taxon>Papilio</taxon>
    </lineage>
</organism>
<dbReference type="AlphaFoldDB" id="A0A194PUC1"/>
<dbReference type="PANTHER" id="PTHR45704">
    <property type="entry name" value="RAS-LIKE FAMILY MEMBER 11"/>
    <property type="match status" value="1"/>
</dbReference>
<evidence type="ECO:0000313" key="6">
    <source>
        <dbReference type="Proteomes" id="UP000053268"/>
    </source>
</evidence>
<evidence type="ECO:0000256" key="4">
    <source>
        <dbReference type="ARBA" id="ARBA00048098"/>
    </source>
</evidence>
<evidence type="ECO:0000313" key="5">
    <source>
        <dbReference type="EMBL" id="KPI94735.1"/>
    </source>
</evidence>
<dbReference type="InterPro" id="IPR051065">
    <property type="entry name" value="Ras-related_GTPase"/>
</dbReference>
<dbReference type="SMART" id="SM00175">
    <property type="entry name" value="RAB"/>
    <property type="match status" value="1"/>
</dbReference>
<dbReference type="Gene3D" id="3.40.50.300">
    <property type="entry name" value="P-loop containing nucleotide triphosphate hydrolases"/>
    <property type="match status" value="1"/>
</dbReference>
<evidence type="ECO:0000256" key="2">
    <source>
        <dbReference type="ARBA" id="ARBA00011984"/>
    </source>
</evidence>
<dbReference type="GO" id="GO:0003925">
    <property type="term" value="F:G protein activity"/>
    <property type="evidence" value="ECO:0007669"/>
    <property type="project" value="UniProtKB-EC"/>
</dbReference>
<comment type="catalytic activity">
    <reaction evidence="4">
        <text>GTP + H2O = GDP + phosphate + H(+)</text>
        <dbReference type="Rhea" id="RHEA:19669"/>
        <dbReference type="ChEBI" id="CHEBI:15377"/>
        <dbReference type="ChEBI" id="CHEBI:15378"/>
        <dbReference type="ChEBI" id="CHEBI:37565"/>
        <dbReference type="ChEBI" id="CHEBI:43474"/>
        <dbReference type="ChEBI" id="CHEBI:58189"/>
        <dbReference type="EC" id="3.6.5.2"/>
    </reaction>
</comment>